<gene>
    <name evidence="3" type="ORF">B0T19DRAFT_411757</name>
</gene>
<dbReference type="PANTHER" id="PTHR15243">
    <property type="entry name" value="SERINE/THREONINE-PROTEIN KINASE 19"/>
    <property type="match status" value="1"/>
</dbReference>
<sequence length="351" mass="37450">MHTPSHLDFSPSDIRFFSILPSHFHLSLSPSHFTSSLTLTYPTQPHPPHTQQHEPPHNPRLPHPKEQKALSHQTLPLPILLNPPSLPRPMPLPHRPLRTTLLAHQHALAHLFDPIPPSLTSTHTAHLLQTRLAIPPLVSTSHIQSLLSLTPTAAERELSNLLQANTLRRITVPRRGAIGDLAILSADLNSIIRSHVALDDATKSSFISWLSTNPTAQTLPPDTLAASQLDALVRTGFLTALLHDSTGAGAQTLLRARPEDHSTLLSLSAVSRAAAGTLAAVGGDGAVHSAGGSGVRSTSNTNNGSRGLGLGLSITVPGIGTYLKLVAAALGHLRGLLEKTAYSEMAERDLR</sequence>
<keyword evidence="4" id="KW-1185">Reference proteome</keyword>
<evidence type="ECO:0000256" key="2">
    <source>
        <dbReference type="SAM" id="MobiDB-lite"/>
    </source>
</evidence>
<keyword evidence="3" id="KW-0808">Transferase</keyword>
<feature type="compositionally biased region" description="Basic and acidic residues" evidence="2">
    <location>
        <begin position="51"/>
        <end position="69"/>
    </location>
</feature>
<dbReference type="Proteomes" id="UP001286456">
    <property type="component" value="Unassembled WGS sequence"/>
</dbReference>
<dbReference type="PANTHER" id="PTHR15243:SF0">
    <property type="entry name" value="SERINE_THREONINE-PROTEIN KINASE 19"/>
    <property type="match status" value="1"/>
</dbReference>
<dbReference type="GO" id="GO:0046579">
    <property type="term" value="P:positive regulation of Ras protein signal transduction"/>
    <property type="evidence" value="ECO:0007669"/>
    <property type="project" value="TreeGrafter"/>
</dbReference>
<feature type="region of interest" description="Disordered" evidence="2">
    <location>
        <begin position="38"/>
        <end position="70"/>
    </location>
</feature>
<organism evidence="3 4">
    <name type="scientific">Cercophora scortea</name>
    <dbReference type="NCBI Taxonomy" id="314031"/>
    <lineage>
        <taxon>Eukaryota</taxon>
        <taxon>Fungi</taxon>
        <taxon>Dikarya</taxon>
        <taxon>Ascomycota</taxon>
        <taxon>Pezizomycotina</taxon>
        <taxon>Sordariomycetes</taxon>
        <taxon>Sordariomycetidae</taxon>
        <taxon>Sordariales</taxon>
        <taxon>Lasiosphaeriaceae</taxon>
        <taxon>Cercophora</taxon>
    </lineage>
</organism>
<comment type="caution">
    <text evidence="3">The sequence shown here is derived from an EMBL/GenBank/DDBJ whole genome shotgun (WGS) entry which is preliminary data.</text>
</comment>
<proteinExistence type="inferred from homology"/>
<evidence type="ECO:0000313" key="3">
    <source>
        <dbReference type="EMBL" id="KAK3337183.1"/>
    </source>
</evidence>
<reference evidence="3" key="1">
    <citation type="journal article" date="2023" name="Mol. Phylogenet. Evol.">
        <title>Genome-scale phylogeny and comparative genomics of the fungal order Sordariales.</title>
        <authorList>
            <person name="Hensen N."/>
            <person name="Bonometti L."/>
            <person name="Westerberg I."/>
            <person name="Brannstrom I.O."/>
            <person name="Guillou S."/>
            <person name="Cros-Aarteil S."/>
            <person name="Calhoun S."/>
            <person name="Haridas S."/>
            <person name="Kuo A."/>
            <person name="Mondo S."/>
            <person name="Pangilinan J."/>
            <person name="Riley R."/>
            <person name="LaButti K."/>
            <person name="Andreopoulos B."/>
            <person name="Lipzen A."/>
            <person name="Chen C."/>
            <person name="Yan M."/>
            <person name="Daum C."/>
            <person name="Ng V."/>
            <person name="Clum A."/>
            <person name="Steindorff A."/>
            <person name="Ohm R.A."/>
            <person name="Martin F."/>
            <person name="Silar P."/>
            <person name="Natvig D.O."/>
            <person name="Lalanne C."/>
            <person name="Gautier V."/>
            <person name="Ament-Velasquez S.L."/>
            <person name="Kruys A."/>
            <person name="Hutchinson M.I."/>
            <person name="Powell A.J."/>
            <person name="Barry K."/>
            <person name="Miller A.N."/>
            <person name="Grigoriev I.V."/>
            <person name="Debuchy R."/>
            <person name="Gladieux P."/>
            <person name="Hiltunen Thoren M."/>
            <person name="Johannesson H."/>
        </authorList>
    </citation>
    <scope>NUCLEOTIDE SEQUENCE</scope>
    <source>
        <strain evidence="3">SMH4131-1</strain>
    </source>
</reference>
<dbReference type="GO" id="GO:0016301">
    <property type="term" value="F:kinase activity"/>
    <property type="evidence" value="ECO:0007669"/>
    <property type="project" value="UniProtKB-KW"/>
</dbReference>
<name>A0AAE0J572_9PEZI</name>
<dbReference type="InterPro" id="IPR018865">
    <property type="entry name" value="STK19-like"/>
</dbReference>
<accession>A0AAE0J572</accession>
<dbReference type="AlphaFoldDB" id="A0AAE0J572"/>
<feature type="non-terminal residue" evidence="3">
    <location>
        <position position="351"/>
    </location>
</feature>
<reference evidence="3" key="2">
    <citation type="submission" date="2023-06" db="EMBL/GenBank/DDBJ databases">
        <authorList>
            <consortium name="Lawrence Berkeley National Laboratory"/>
            <person name="Haridas S."/>
            <person name="Hensen N."/>
            <person name="Bonometti L."/>
            <person name="Westerberg I."/>
            <person name="Brannstrom I.O."/>
            <person name="Guillou S."/>
            <person name="Cros-Aarteil S."/>
            <person name="Calhoun S."/>
            <person name="Kuo A."/>
            <person name="Mondo S."/>
            <person name="Pangilinan J."/>
            <person name="Riley R."/>
            <person name="Labutti K."/>
            <person name="Andreopoulos B."/>
            <person name="Lipzen A."/>
            <person name="Chen C."/>
            <person name="Yanf M."/>
            <person name="Daum C."/>
            <person name="Ng V."/>
            <person name="Clum A."/>
            <person name="Steindorff A."/>
            <person name="Ohm R."/>
            <person name="Martin F."/>
            <person name="Silar P."/>
            <person name="Natvig D."/>
            <person name="Lalanne C."/>
            <person name="Gautier V."/>
            <person name="Ament-Velasquez S.L."/>
            <person name="Kruys A."/>
            <person name="Hutchinson M.I."/>
            <person name="Powell A.J."/>
            <person name="Barry K."/>
            <person name="Miller A.N."/>
            <person name="Grigoriev I.V."/>
            <person name="Debuchy R."/>
            <person name="Gladieux P."/>
            <person name="Thoren M.H."/>
            <person name="Johannesson H."/>
        </authorList>
    </citation>
    <scope>NUCLEOTIDE SEQUENCE</scope>
    <source>
        <strain evidence="3">SMH4131-1</strain>
    </source>
</reference>
<dbReference type="Pfam" id="PF10494">
    <property type="entry name" value="Stk19"/>
    <property type="match status" value="1"/>
</dbReference>
<evidence type="ECO:0000256" key="1">
    <source>
        <dbReference type="ARBA" id="ARBA00093458"/>
    </source>
</evidence>
<comment type="similarity">
    <text evidence="1">Belongs to the STK19 family.</text>
</comment>
<protein>
    <submittedName>
        <fullName evidence="3">Serine-threonine protein kinase 19-domain-containing protein</fullName>
    </submittedName>
</protein>
<keyword evidence="3" id="KW-0418">Kinase</keyword>
<dbReference type="EMBL" id="JAUEPO010000001">
    <property type="protein sequence ID" value="KAK3337183.1"/>
    <property type="molecule type" value="Genomic_DNA"/>
</dbReference>
<evidence type="ECO:0000313" key="4">
    <source>
        <dbReference type="Proteomes" id="UP001286456"/>
    </source>
</evidence>